<sequence>MRTARASKYCSLDNPSIAISISEAELKFPSISIEPKRITFVTLNQSTRISLSLKAYWYASCLFFSDSAYSSVSLLSHALMYDSYSFFVNYPKDTL</sequence>
<proteinExistence type="predicted"/>
<dbReference type="AlphaFoldDB" id="A0A1F7RM80"/>
<accession>A0A1F7RM80</accession>
<protein>
    <submittedName>
        <fullName evidence="1">Uncharacterized protein</fullName>
    </submittedName>
</protein>
<comment type="caution">
    <text evidence="1">The sequence shown here is derived from an EMBL/GenBank/DDBJ whole genome shotgun (WGS) entry which is preliminary data.</text>
</comment>
<evidence type="ECO:0000313" key="2">
    <source>
        <dbReference type="Proteomes" id="UP000179266"/>
    </source>
</evidence>
<reference evidence="1 2" key="1">
    <citation type="journal article" date="2016" name="Nat. Commun.">
        <title>Thousands of microbial genomes shed light on interconnected biogeochemical processes in an aquifer system.</title>
        <authorList>
            <person name="Anantharaman K."/>
            <person name="Brown C.T."/>
            <person name="Hug L.A."/>
            <person name="Sharon I."/>
            <person name="Castelle C.J."/>
            <person name="Probst A.J."/>
            <person name="Thomas B.C."/>
            <person name="Singh A."/>
            <person name="Wilkins M.J."/>
            <person name="Karaoz U."/>
            <person name="Brodie E.L."/>
            <person name="Williams K.H."/>
            <person name="Hubbard S.S."/>
            <person name="Banfield J.F."/>
        </authorList>
    </citation>
    <scope>NUCLEOTIDE SEQUENCE [LARGE SCALE GENOMIC DNA]</scope>
</reference>
<gene>
    <name evidence="1" type="ORF">A2161_21125</name>
</gene>
<dbReference type="Proteomes" id="UP000179266">
    <property type="component" value="Unassembled WGS sequence"/>
</dbReference>
<organism evidence="1 2">
    <name type="scientific">Candidatus Schekmanbacteria bacterium RBG_13_48_7</name>
    <dbReference type="NCBI Taxonomy" id="1817878"/>
    <lineage>
        <taxon>Bacteria</taxon>
        <taxon>Candidatus Schekmaniibacteriota</taxon>
    </lineage>
</organism>
<dbReference type="EMBL" id="MGDD01000325">
    <property type="protein sequence ID" value="OGL42430.1"/>
    <property type="molecule type" value="Genomic_DNA"/>
</dbReference>
<evidence type="ECO:0000313" key="1">
    <source>
        <dbReference type="EMBL" id="OGL42430.1"/>
    </source>
</evidence>
<name>A0A1F7RM80_9BACT</name>